<dbReference type="EMBL" id="JAABOJ010000001">
    <property type="protein sequence ID" value="KAF3291362.1"/>
    <property type="molecule type" value="Genomic_DNA"/>
</dbReference>
<dbReference type="GO" id="GO:0016491">
    <property type="term" value="F:oxidoreductase activity"/>
    <property type="evidence" value="ECO:0007669"/>
    <property type="project" value="UniProtKB-KW"/>
</dbReference>
<keyword evidence="3" id="KW-0560">Oxidoreductase</keyword>
<dbReference type="AlphaFoldDB" id="A0A7C8RIF2"/>
<evidence type="ECO:0000256" key="1">
    <source>
        <dbReference type="ARBA" id="ARBA00022630"/>
    </source>
</evidence>
<evidence type="ECO:0000313" key="4">
    <source>
        <dbReference type="EMBL" id="KAF3291362.1"/>
    </source>
</evidence>
<evidence type="ECO:0000256" key="2">
    <source>
        <dbReference type="ARBA" id="ARBA00022827"/>
    </source>
</evidence>
<evidence type="ECO:0008006" key="6">
    <source>
        <dbReference type="Google" id="ProtNLM"/>
    </source>
</evidence>
<evidence type="ECO:0000313" key="5">
    <source>
        <dbReference type="Proteomes" id="UP000474640"/>
    </source>
</evidence>
<gene>
    <name evidence="4" type="ORF">TWF970_000576</name>
</gene>
<dbReference type="Gene3D" id="3.50.50.60">
    <property type="entry name" value="FAD/NAD(P)-binding domain"/>
    <property type="match status" value="1"/>
</dbReference>
<proteinExistence type="predicted"/>
<keyword evidence="2" id="KW-0274">FAD</keyword>
<dbReference type="OrthoDB" id="2915840at2759"/>
<dbReference type="Pfam" id="PF13738">
    <property type="entry name" value="Pyr_redox_3"/>
    <property type="match status" value="1"/>
</dbReference>
<keyword evidence="1" id="KW-0285">Flavoprotein</keyword>
<evidence type="ECO:0000256" key="3">
    <source>
        <dbReference type="ARBA" id="ARBA00023002"/>
    </source>
</evidence>
<dbReference type="InterPro" id="IPR036188">
    <property type="entry name" value="FAD/NAD-bd_sf"/>
</dbReference>
<name>A0A7C8RIF2_ORBOL</name>
<reference evidence="4 5" key="1">
    <citation type="submission" date="2020-01" db="EMBL/GenBank/DDBJ databases">
        <authorList>
            <person name="Palmer J.M."/>
        </authorList>
    </citation>
    <scope>NUCLEOTIDE SEQUENCE [LARGE SCALE GENOMIC DNA]</scope>
    <source>
        <strain evidence="4 5">TWF970</strain>
    </source>
</reference>
<organism evidence="4 5">
    <name type="scientific">Orbilia oligospora</name>
    <name type="common">Nematode-trapping fungus</name>
    <name type="synonym">Arthrobotrys oligospora</name>
    <dbReference type="NCBI Taxonomy" id="2813651"/>
    <lineage>
        <taxon>Eukaryota</taxon>
        <taxon>Fungi</taxon>
        <taxon>Dikarya</taxon>
        <taxon>Ascomycota</taxon>
        <taxon>Pezizomycotina</taxon>
        <taxon>Orbiliomycetes</taxon>
        <taxon>Orbiliales</taxon>
        <taxon>Orbiliaceae</taxon>
        <taxon>Orbilia</taxon>
    </lineage>
</organism>
<protein>
    <recommendedName>
        <fullName evidence="6">FAD/NAD(P)-binding domain-containing protein</fullName>
    </recommendedName>
</protein>
<dbReference type="PANTHER" id="PTHR23023">
    <property type="entry name" value="DIMETHYLANILINE MONOOXYGENASE"/>
    <property type="match status" value="1"/>
</dbReference>
<dbReference type="Proteomes" id="UP000474640">
    <property type="component" value="Unassembled WGS sequence"/>
</dbReference>
<dbReference type="InterPro" id="IPR050346">
    <property type="entry name" value="FMO-like"/>
</dbReference>
<dbReference type="SUPFAM" id="SSF51905">
    <property type="entry name" value="FAD/NAD(P)-binding domain"/>
    <property type="match status" value="3"/>
</dbReference>
<accession>A0A7C8RIF2</accession>
<sequence>MEGLHTQGRSSTGTGSESIANEKFDLIIIGAGIYGLYTAKTFLTICPTISLLVVDSLASIGGVWSKERVYPGLHLQHHSKFFEFSELRYEDVPEIEMDYNGRGYISGYSWYRYFQAWAEKIGVMKYIRLNTTVQQVTRQSGDEYLWKCQIGDDDKSLLSKKLIVATGISSFPRYPDLDYSKFSGPVMHHRYFGERYEELVSENVKEVVVYGASKSGLDAVMQLAELGKKVKWIIRKEGRGPPWLVDLKGSRSDLILMRIVNTIAPAAYQGDGFYGLHYVFKQTYLGKAFQKYAFEKFGQLVQKEYRLDDSQVDEILIPMVPKHSIIWNYNISGTDNYDASLYDRIRSKQTEVVRETITSLEGKNITLSSGESLTADAVVFATGFKTTIPFFAEDLSMRIGLPSTKYTEEYLEKWRYLEAEADERVYKANPVLQYAPQPPPYFLSDPAAGKLRLYHHILPTDPEFLDGSLVILGSFSAASTLQSAMILSLWAAVYMFGKMELPPQDEMEKTAAYEIRMHQIRSPGMVNDLPWVSFDFLAFSTMMLKELGLNPWRKKGWYDELVHAYTCHDYGDLAKEWVELHGTVGDPGGCSRSSVPTGSISSDF</sequence>
<comment type="caution">
    <text evidence="4">The sequence shown here is derived from an EMBL/GenBank/DDBJ whole genome shotgun (WGS) entry which is preliminary data.</text>
</comment>